<sequence>MKYVIIFYAIKSFPALLVEVRFVIQPTCVKNLILICNISEISHSAALRIKMTCAFHSDERRNLFLL</sequence>
<dbReference type="Proteomes" id="UP000000755">
    <property type="component" value="Chromosome"/>
</dbReference>
<dbReference type="KEGG" id="gfo:GFO_2115"/>
<organism evidence="1 2">
    <name type="scientific">Christiangramia forsetii (strain DSM 17595 / CGMCC 1.15422 / KT0803)</name>
    <name type="common">Gramella forsetii</name>
    <dbReference type="NCBI Taxonomy" id="411154"/>
    <lineage>
        <taxon>Bacteria</taxon>
        <taxon>Pseudomonadati</taxon>
        <taxon>Bacteroidota</taxon>
        <taxon>Flavobacteriia</taxon>
        <taxon>Flavobacteriales</taxon>
        <taxon>Flavobacteriaceae</taxon>
        <taxon>Christiangramia</taxon>
    </lineage>
</organism>
<accession>A0M385</accession>
<gene>
    <name evidence="1" type="ordered locus">GFO_2115</name>
</gene>
<dbReference type="STRING" id="411154.GFO_2115"/>
<proteinExistence type="predicted"/>
<dbReference type="EMBL" id="CU207366">
    <property type="protein sequence ID" value="CAL67080.1"/>
    <property type="molecule type" value="Genomic_DNA"/>
</dbReference>
<protein>
    <submittedName>
        <fullName evidence="1">Uncharacterized protein</fullName>
    </submittedName>
</protein>
<reference evidence="1 2" key="1">
    <citation type="journal article" date="2006" name="Environ. Microbiol.">
        <title>Whole genome analysis of the marine Bacteroidetes'Gramella forsetii' reveals adaptations to degradation of polymeric organic matter.</title>
        <authorList>
            <person name="Bauer M."/>
            <person name="Kube M."/>
            <person name="Teeling H."/>
            <person name="Richter M."/>
            <person name="Lombardot T."/>
            <person name="Allers E."/>
            <person name="Wuerdemann C.A."/>
            <person name="Quast C."/>
            <person name="Kuhl H."/>
            <person name="Knaust F."/>
            <person name="Woebken D."/>
            <person name="Bischof K."/>
            <person name="Mussmann M."/>
            <person name="Choudhuri J.V."/>
            <person name="Meyer F."/>
            <person name="Reinhardt R."/>
            <person name="Amann R.I."/>
            <person name="Gloeckner F.O."/>
        </authorList>
    </citation>
    <scope>NUCLEOTIDE SEQUENCE [LARGE SCALE GENOMIC DNA]</scope>
    <source>
        <strain evidence="2">DSM 17595 / CGMCC 1.15422 / KT0803</strain>
    </source>
</reference>
<dbReference type="HOGENOM" id="CLU_2825072_0_0_10"/>
<evidence type="ECO:0000313" key="2">
    <source>
        <dbReference type="Proteomes" id="UP000000755"/>
    </source>
</evidence>
<evidence type="ECO:0000313" key="1">
    <source>
        <dbReference type="EMBL" id="CAL67080.1"/>
    </source>
</evidence>
<name>A0M385_CHRFK</name>
<dbReference type="AlphaFoldDB" id="A0M385"/>